<feature type="region of interest" description="Disordered" evidence="1">
    <location>
        <begin position="108"/>
        <end position="129"/>
    </location>
</feature>
<organism evidence="3">
    <name type="scientific">Aspergillus niger</name>
    <dbReference type="NCBI Taxonomy" id="5061"/>
    <lineage>
        <taxon>Eukaryota</taxon>
        <taxon>Fungi</taxon>
        <taxon>Dikarya</taxon>
        <taxon>Ascomycota</taxon>
        <taxon>Pezizomycotina</taxon>
        <taxon>Eurotiomycetes</taxon>
        <taxon>Eurotiomycetidae</taxon>
        <taxon>Eurotiales</taxon>
        <taxon>Aspergillaceae</taxon>
        <taxon>Aspergillus</taxon>
        <taxon>Aspergillus subgen. Circumdati</taxon>
    </lineage>
</organism>
<feature type="chain" id="PRO_5044822560" description="Secreted protein" evidence="2">
    <location>
        <begin position="27"/>
        <end position="244"/>
    </location>
</feature>
<gene>
    <name evidence="3" type="ORF">An06g01700</name>
</gene>
<dbReference type="GeneID" id="84591200"/>
<dbReference type="VEuPathDB" id="FungiDB:An06g01700"/>
<evidence type="ECO:0008006" key="4">
    <source>
        <dbReference type="Google" id="ProtNLM"/>
    </source>
</evidence>
<feature type="signal peptide" evidence="2">
    <location>
        <begin position="1"/>
        <end position="26"/>
    </location>
</feature>
<proteinExistence type="predicted"/>
<dbReference type="KEGG" id="ang:An06g01700"/>
<dbReference type="RefSeq" id="XP_059605294.1">
    <property type="nucleotide sequence ID" value="XM_059748080.1"/>
</dbReference>
<reference evidence="3" key="1">
    <citation type="submission" date="2025-02" db="EMBL/GenBank/DDBJ databases">
        <authorList>
            <consortium name="NCBI Genome Project"/>
        </authorList>
    </citation>
    <scope>NUCLEOTIDE SEQUENCE</scope>
</reference>
<sequence length="244" mass="27589">MHRLRIVLRQTVALLSFLLTGWPMQSKNTDTRSMASRYLGFGSRTLGWQHVVSILAKHLMLNSRVVGSGAQLGLVTKCDLEYDVAGAHHFPTPAPEVELVALHQLSGGEHHQHHHHRHHATQANRSAHPIPPSRIHLRSGVHQLYPRQIRWDEEKKRDSDFLRPTAPGLAEILRVERALGEPIHCCCLIVPIVLGDFLHLQYLSHFPLLLILSEILGPTLYLSLFVIEVGVFEKLLIGRSTYRS</sequence>
<evidence type="ECO:0000256" key="1">
    <source>
        <dbReference type="SAM" id="MobiDB-lite"/>
    </source>
</evidence>
<keyword evidence="2" id="KW-0732">Signal</keyword>
<reference evidence="3" key="2">
    <citation type="submission" date="2025-08" db="UniProtKB">
        <authorList>
            <consortium name="RefSeq"/>
        </authorList>
    </citation>
    <scope>IDENTIFICATION</scope>
</reference>
<accession>A0AAJ8BXV3</accession>
<protein>
    <recommendedName>
        <fullName evidence="4">Secreted protein</fullName>
    </recommendedName>
</protein>
<feature type="compositionally biased region" description="Basic residues" evidence="1">
    <location>
        <begin position="111"/>
        <end position="120"/>
    </location>
</feature>
<evidence type="ECO:0000313" key="3">
    <source>
        <dbReference type="RefSeq" id="XP_059605294.1"/>
    </source>
</evidence>
<name>A0AAJ8BXV3_ASPNG</name>
<dbReference type="AlphaFoldDB" id="A0AAJ8BXV3"/>
<evidence type="ECO:0000256" key="2">
    <source>
        <dbReference type="SAM" id="SignalP"/>
    </source>
</evidence>